<accession>A0AAJ0U1T1</accession>
<dbReference type="EC" id="4.1.2.50" evidence="4"/>
<dbReference type="InterPro" id="IPR007115">
    <property type="entry name" value="6-PTP_synth/QueD"/>
</dbReference>
<comment type="pathway">
    <text evidence="2">Purine metabolism; 7-cyano-7-deazaguanine biosynthesis.</text>
</comment>
<dbReference type="AlphaFoldDB" id="A0AAJ0U1T1"/>
<dbReference type="PANTHER" id="PTHR12589:SF7">
    <property type="entry name" value="6-PYRUVOYL TETRAHYDROBIOPTERIN SYNTHASE"/>
    <property type="match status" value="1"/>
</dbReference>
<evidence type="ECO:0000256" key="6">
    <source>
        <dbReference type="ARBA" id="ARBA00022723"/>
    </source>
</evidence>
<dbReference type="Gene3D" id="3.30.479.10">
    <property type="entry name" value="6-pyruvoyl tetrahydropterin synthase/QueD"/>
    <property type="match status" value="3"/>
</dbReference>
<keyword evidence="8" id="KW-0456">Lyase</keyword>
<sequence length="394" mass="43708">MSERLFHLAEAPFQAARRIAALAPGHRAGRLHGHSFSARALAELPPGWGGFDGAETEALDVLLKRVIDPLDYADLNAHLPLPTDASLAVWLRTRLGNALQAPAAIAQVGIQSTADQGVELVDGEAPGDDQRVYWWRRFELEAAHRLVNVPADHPCGRMHGHGFAVRLLVALDRSSDQGPIDDAASGQIGESGALGDAQLDALWAPLHERLDHRCLNDVPGLENPTSERLAHWLWERLKPQLPALAQVSVYETATAGCHYDGQTYRIWKEMRFESALRLRNAPDGDARRRLHGHSYRLRLHLTAPLDEVLGWTVDYGDVKRLFKPVYDELDHHELNELEQLSDPSAANLALWIREQVVGSLPQVDRLELTERKGRGVLLSWDAVAPSNGKPRLPL</sequence>
<dbReference type="Pfam" id="PF01242">
    <property type="entry name" value="PTPS"/>
    <property type="match status" value="3"/>
</dbReference>
<comment type="catalytic activity">
    <reaction evidence="10">
        <text>7,8-dihydroneopterin 3'-triphosphate + H2O = 6-carboxy-5,6,7,8-tetrahydropterin + triphosphate + acetaldehyde + 2 H(+)</text>
        <dbReference type="Rhea" id="RHEA:27966"/>
        <dbReference type="ChEBI" id="CHEBI:15343"/>
        <dbReference type="ChEBI" id="CHEBI:15377"/>
        <dbReference type="ChEBI" id="CHEBI:15378"/>
        <dbReference type="ChEBI" id="CHEBI:18036"/>
        <dbReference type="ChEBI" id="CHEBI:58462"/>
        <dbReference type="ChEBI" id="CHEBI:61032"/>
        <dbReference type="EC" id="4.1.2.50"/>
    </reaction>
</comment>
<evidence type="ECO:0000256" key="9">
    <source>
        <dbReference type="ARBA" id="ARBA00031449"/>
    </source>
</evidence>
<evidence type="ECO:0000256" key="4">
    <source>
        <dbReference type="ARBA" id="ARBA00012982"/>
    </source>
</evidence>
<evidence type="ECO:0000256" key="10">
    <source>
        <dbReference type="ARBA" id="ARBA00048807"/>
    </source>
</evidence>
<reference evidence="11" key="1">
    <citation type="submission" date="2017-08" db="EMBL/GenBank/DDBJ databases">
        <authorList>
            <person name="Imhoff J.F."/>
            <person name="Rahn T."/>
            <person name="Kuenzel S."/>
            <person name="Neulinger S.C."/>
        </authorList>
    </citation>
    <scope>NUCLEOTIDE SEQUENCE</scope>
    <source>
        <strain evidence="11">DSM 11080</strain>
    </source>
</reference>
<keyword evidence="12" id="KW-1185">Reference proteome</keyword>
<name>A0AAJ0U1T1_9GAMM</name>
<reference evidence="11" key="2">
    <citation type="journal article" date="2020" name="Microorganisms">
        <title>Osmotic Adaptation and Compatible Solute Biosynthesis of Phototrophic Bacteria as Revealed from Genome Analyses.</title>
        <authorList>
            <person name="Imhoff J.F."/>
            <person name="Rahn T."/>
            <person name="Kunzel S."/>
            <person name="Keller A."/>
            <person name="Neulinger S.C."/>
        </authorList>
    </citation>
    <scope>NUCLEOTIDE SEQUENCE</scope>
    <source>
        <strain evidence="11">DSM 11080</strain>
    </source>
</reference>
<comment type="cofactor">
    <cofactor evidence="1">
        <name>Zn(2+)</name>
        <dbReference type="ChEBI" id="CHEBI:29105"/>
    </cofactor>
</comment>
<gene>
    <name evidence="11" type="ORF">CKO40_03815</name>
</gene>
<dbReference type="EMBL" id="NRSJ01000004">
    <property type="protein sequence ID" value="MBK1703696.1"/>
    <property type="molecule type" value="Genomic_DNA"/>
</dbReference>
<dbReference type="SUPFAM" id="SSF55620">
    <property type="entry name" value="Tetrahydrobiopterin biosynthesis enzymes-like"/>
    <property type="match status" value="3"/>
</dbReference>
<comment type="caution">
    <text evidence="11">The sequence shown here is derived from an EMBL/GenBank/DDBJ whole genome shotgun (WGS) entry which is preliminary data.</text>
</comment>
<proteinExistence type="inferred from homology"/>
<keyword evidence="7" id="KW-0862">Zinc</keyword>
<evidence type="ECO:0000313" key="11">
    <source>
        <dbReference type="EMBL" id="MBK1703696.1"/>
    </source>
</evidence>
<dbReference type="InterPro" id="IPR038418">
    <property type="entry name" value="6-PTP_synth/QueD_sf"/>
</dbReference>
<comment type="similarity">
    <text evidence="3">Belongs to the PTPS family. QueD subfamily.</text>
</comment>
<evidence type="ECO:0000256" key="5">
    <source>
        <dbReference type="ARBA" id="ARBA00018141"/>
    </source>
</evidence>
<evidence type="ECO:0000256" key="1">
    <source>
        <dbReference type="ARBA" id="ARBA00001947"/>
    </source>
</evidence>
<evidence type="ECO:0000256" key="8">
    <source>
        <dbReference type="ARBA" id="ARBA00023239"/>
    </source>
</evidence>
<organism evidence="11 12">
    <name type="scientific">Halochromatium glycolicum</name>
    <dbReference type="NCBI Taxonomy" id="85075"/>
    <lineage>
        <taxon>Bacteria</taxon>
        <taxon>Pseudomonadati</taxon>
        <taxon>Pseudomonadota</taxon>
        <taxon>Gammaproteobacteria</taxon>
        <taxon>Chromatiales</taxon>
        <taxon>Chromatiaceae</taxon>
        <taxon>Halochromatium</taxon>
    </lineage>
</organism>
<dbReference type="GO" id="GO:0046872">
    <property type="term" value="F:metal ion binding"/>
    <property type="evidence" value="ECO:0007669"/>
    <property type="project" value="UniProtKB-KW"/>
</dbReference>
<keyword evidence="6" id="KW-0479">Metal-binding</keyword>
<dbReference type="PANTHER" id="PTHR12589">
    <property type="entry name" value="PYRUVOYL TETRAHYDROBIOPTERIN SYNTHASE"/>
    <property type="match status" value="1"/>
</dbReference>
<protein>
    <recommendedName>
        <fullName evidence="5">6-carboxy-5,6,7,8-tetrahydropterin synthase</fullName>
        <ecNumber evidence="4">4.1.2.50</ecNumber>
    </recommendedName>
    <alternativeName>
        <fullName evidence="9">Queuosine biosynthesis protein QueD</fullName>
    </alternativeName>
</protein>
<evidence type="ECO:0000256" key="7">
    <source>
        <dbReference type="ARBA" id="ARBA00022833"/>
    </source>
</evidence>
<dbReference type="Proteomes" id="UP001296776">
    <property type="component" value="Unassembled WGS sequence"/>
</dbReference>
<evidence type="ECO:0000256" key="3">
    <source>
        <dbReference type="ARBA" id="ARBA00008900"/>
    </source>
</evidence>
<dbReference type="GO" id="GO:0070497">
    <property type="term" value="F:6-carboxytetrahydropterin synthase activity"/>
    <property type="evidence" value="ECO:0007669"/>
    <property type="project" value="UniProtKB-EC"/>
</dbReference>
<evidence type="ECO:0000313" key="12">
    <source>
        <dbReference type="Proteomes" id="UP001296776"/>
    </source>
</evidence>
<evidence type="ECO:0000256" key="2">
    <source>
        <dbReference type="ARBA" id="ARBA00005061"/>
    </source>
</evidence>